<feature type="domain" description="Response regulatory" evidence="2">
    <location>
        <begin position="14"/>
        <end position="134"/>
    </location>
</feature>
<dbReference type="PROSITE" id="PS50110">
    <property type="entry name" value="RESPONSE_REGULATORY"/>
    <property type="match status" value="1"/>
</dbReference>
<dbReference type="PANTHER" id="PTHR44520">
    <property type="entry name" value="RESPONSE REGULATOR RCP1-RELATED"/>
    <property type="match status" value="1"/>
</dbReference>
<evidence type="ECO:0000259" key="2">
    <source>
        <dbReference type="PROSITE" id="PS50110"/>
    </source>
</evidence>
<dbReference type="PANTHER" id="PTHR44520:SF2">
    <property type="entry name" value="RESPONSE REGULATOR RCP1"/>
    <property type="match status" value="1"/>
</dbReference>
<dbReference type="InterPro" id="IPR052893">
    <property type="entry name" value="TCS_response_regulator"/>
</dbReference>
<keyword evidence="1" id="KW-0597">Phosphoprotein</keyword>
<keyword evidence="4" id="KW-1185">Reference proteome</keyword>
<evidence type="ECO:0000313" key="3">
    <source>
        <dbReference type="EMBL" id="GAA5514740.1"/>
    </source>
</evidence>
<organism evidence="3 4">
    <name type="scientific">Deinococcus carri</name>
    <dbReference type="NCBI Taxonomy" id="1211323"/>
    <lineage>
        <taxon>Bacteria</taxon>
        <taxon>Thermotogati</taxon>
        <taxon>Deinococcota</taxon>
        <taxon>Deinococci</taxon>
        <taxon>Deinococcales</taxon>
        <taxon>Deinococcaceae</taxon>
        <taxon>Deinococcus</taxon>
    </lineage>
</organism>
<dbReference type="Proteomes" id="UP001401887">
    <property type="component" value="Unassembled WGS sequence"/>
</dbReference>
<sequence length="152" mass="16847">MLGRQRGEPVERRRILLVDDNVYDVELALSAFQDEDAHCELMVAGSGPEALRVLRGPAPLPDLILLDLKMPQMDGLAVLDALRGEASTRDLPVVMLSTSAEARDIRDSYAHGASAYVVKPLDFTQFRQAMHTIMAFWAHLNHPPCFGQPRPS</sequence>
<proteinExistence type="predicted"/>
<dbReference type="Gene3D" id="3.40.50.2300">
    <property type="match status" value="1"/>
</dbReference>
<dbReference type="Pfam" id="PF00072">
    <property type="entry name" value="Response_reg"/>
    <property type="match status" value="1"/>
</dbReference>
<dbReference type="InterPro" id="IPR011006">
    <property type="entry name" value="CheY-like_superfamily"/>
</dbReference>
<reference evidence="3 4" key="1">
    <citation type="submission" date="2024-02" db="EMBL/GenBank/DDBJ databases">
        <title>Deinococcus carri NBRC 110142.</title>
        <authorList>
            <person name="Ichikawa N."/>
            <person name="Katano-Makiyama Y."/>
            <person name="Hidaka K."/>
        </authorList>
    </citation>
    <scope>NUCLEOTIDE SEQUENCE [LARGE SCALE GENOMIC DNA]</scope>
    <source>
        <strain evidence="3 4">NBRC 110142</strain>
    </source>
</reference>
<gene>
    <name evidence="3" type="primary">rcp1_7</name>
    <name evidence="3" type="ORF">Dcar01_03500</name>
</gene>
<name>A0ABP9WBN8_9DEIO</name>
<dbReference type="SMART" id="SM00448">
    <property type="entry name" value="REC"/>
    <property type="match status" value="1"/>
</dbReference>
<protein>
    <submittedName>
        <fullName evidence="3">Response regulator rcp1</fullName>
    </submittedName>
</protein>
<evidence type="ECO:0000313" key="4">
    <source>
        <dbReference type="Proteomes" id="UP001401887"/>
    </source>
</evidence>
<dbReference type="EMBL" id="BAABRP010000023">
    <property type="protein sequence ID" value="GAA5514740.1"/>
    <property type="molecule type" value="Genomic_DNA"/>
</dbReference>
<dbReference type="SUPFAM" id="SSF52172">
    <property type="entry name" value="CheY-like"/>
    <property type="match status" value="1"/>
</dbReference>
<dbReference type="CDD" id="cd17557">
    <property type="entry name" value="REC_Rcp-like"/>
    <property type="match status" value="1"/>
</dbReference>
<evidence type="ECO:0000256" key="1">
    <source>
        <dbReference type="PROSITE-ProRule" id="PRU00169"/>
    </source>
</evidence>
<comment type="caution">
    <text evidence="3">The sequence shown here is derived from an EMBL/GenBank/DDBJ whole genome shotgun (WGS) entry which is preliminary data.</text>
</comment>
<feature type="modified residue" description="4-aspartylphosphate" evidence="1">
    <location>
        <position position="67"/>
    </location>
</feature>
<dbReference type="InterPro" id="IPR001789">
    <property type="entry name" value="Sig_transdc_resp-reg_receiver"/>
</dbReference>
<accession>A0ABP9WBN8</accession>